<comment type="caution">
    <text evidence="2">The sequence shown here is derived from an EMBL/GenBank/DDBJ whole genome shotgun (WGS) entry which is preliminary data.</text>
</comment>
<organism evidence="2 3">
    <name type="scientific">Powellomyces hirtus</name>
    <dbReference type="NCBI Taxonomy" id="109895"/>
    <lineage>
        <taxon>Eukaryota</taxon>
        <taxon>Fungi</taxon>
        <taxon>Fungi incertae sedis</taxon>
        <taxon>Chytridiomycota</taxon>
        <taxon>Chytridiomycota incertae sedis</taxon>
        <taxon>Chytridiomycetes</taxon>
        <taxon>Spizellomycetales</taxon>
        <taxon>Powellomycetaceae</taxon>
        <taxon>Powellomyces</taxon>
    </lineage>
</organism>
<feature type="compositionally biased region" description="Low complexity" evidence="1">
    <location>
        <begin position="250"/>
        <end position="269"/>
    </location>
</feature>
<dbReference type="AlphaFoldDB" id="A0A507DWI7"/>
<evidence type="ECO:0000256" key="1">
    <source>
        <dbReference type="SAM" id="MobiDB-lite"/>
    </source>
</evidence>
<evidence type="ECO:0000313" key="2">
    <source>
        <dbReference type="EMBL" id="TPX55682.1"/>
    </source>
</evidence>
<sequence length="546" mass="58605">MVAISIHPLAPSTALVTGFNNVGAWAIEGVVRLTAGKQSDSNSDLTQQQQETGKHTPAFTAASIKIGLNVSAGTSVASRSESNILAALGSSGSRDAKWNGIVHMTKELELVPQTTHGANGVIIKANETIDLPFRFEFGTALPPSCEVERGRYHAFSRYRLNVAVQGRPHGLKNVFDARNLTLDYDVQVPFYDITQVKQLLEPTPQNWNGSTEELDWSITLGSLTASPNEFTTVFLKAALRERLDSGRNSTAALPTTQAAATHSTTASTTRLAPAPYIRRATFAIVEDASVHAYQVAQTPVAAQNTPRRGGFDLNLRRKSASDRTLIERDVGGGTVEIMNLEVDGDHLLHGHELVVQLPPVAPALPTPGSKMNGKAAMDRKASIGDTTGTVATEVQVNPSGNWGKQHQKPIHWSFLIEINRGHINKMCINVHDFLLLDLLFPKITGSFQVAHLARVTIEVADGHTVLWETPITISSASAAQSRTLAAAYPDYTSLTAETAQSVTASTASLEENSRGVLRKAAEMVNAVVRPDVPCVRVDSDAALAAP</sequence>
<accession>A0A507DWI7</accession>
<dbReference type="Proteomes" id="UP000318582">
    <property type="component" value="Unassembled WGS sequence"/>
</dbReference>
<evidence type="ECO:0000313" key="3">
    <source>
        <dbReference type="Proteomes" id="UP000318582"/>
    </source>
</evidence>
<dbReference type="EMBL" id="QEAQ01000099">
    <property type="protein sequence ID" value="TPX55682.1"/>
    <property type="molecule type" value="Genomic_DNA"/>
</dbReference>
<protein>
    <submittedName>
        <fullName evidence="2">Uncharacterized protein</fullName>
    </submittedName>
</protein>
<keyword evidence="3" id="KW-1185">Reference proteome</keyword>
<reference evidence="2 3" key="1">
    <citation type="journal article" date="2019" name="Sci. Rep.">
        <title>Comparative genomics of chytrid fungi reveal insights into the obligate biotrophic and pathogenic lifestyle of Synchytrium endobioticum.</title>
        <authorList>
            <person name="van de Vossenberg B.T.L.H."/>
            <person name="Warris S."/>
            <person name="Nguyen H.D.T."/>
            <person name="van Gent-Pelzer M.P.E."/>
            <person name="Joly D.L."/>
            <person name="van de Geest H.C."/>
            <person name="Bonants P.J.M."/>
            <person name="Smith D.S."/>
            <person name="Levesque C.A."/>
            <person name="van der Lee T.A.J."/>
        </authorList>
    </citation>
    <scope>NUCLEOTIDE SEQUENCE [LARGE SCALE GENOMIC DNA]</scope>
    <source>
        <strain evidence="2 3">CBS 809.83</strain>
    </source>
</reference>
<feature type="region of interest" description="Disordered" evidence="1">
    <location>
        <begin position="247"/>
        <end position="269"/>
    </location>
</feature>
<name>A0A507DWI7_9FUNG</name>
<gene>
    <name evidence="2" type="ORF">PhCBS80983_g05111</name>
</gene>
<proteinExistence type="predicted"/>